<keyword evidence="3" id="KW-1185">Reference proteome</keyword>
<reference evidence="2 3" key="1">
    <citation type="submission" date="2020-08" db="EMBL/GenBank/DDBJ databases">
        <title>Sequencing the genomes of 1000 actinobacteria strains.</title>
        <authorList>
            <person name="Klenk H.-P."/>
        </authorList>
    </citation>
    <scope>NUCLEOTIDE SEQUENCE [LARGE SCALE GENOMIC DNA]</scope>
    <source>
        <strain evidence="2 3">DSM 44551</strain>
    </source>
</reference>
<dbReference type="InterPro" id="IPR000073">
    <property type="entry name" value="AB_hydrolase_1"/>
</dbReference>
<protein>
    <submittedName>
        <fullName evidence="2">Pimeloyl-ACP methyl ester carboxylesterase</fullName>
    </submittedName>
</protein>
<evidence type="ECO:0000259" key="1">
    <source>
        <dbReference type="Pfam" id="PF00561"/>
    </source>
</evidence>
<comment type="caution">
    <text evidence="2">The sequence shown here is derived from an EMBL/GenBank/DDBJ whole genome shotgun (WGS) entry which is preliminary data.</text>
</comment>
<evidence type="ECO:0000313" key="2">
    <source>
        <dbReference type="EMBL" id="MBB5430124.1"/>
    </source>
</evidence>
<evidence type="ECO:0000313" key="3">
    <source>
        <dbReference type="Proteomes" id="UP000572635"/>
    </source>
</evidence>
<dbReference type="SUPFAM" id="SSF53474">
    <property type="entry name" value="alpha/beta-Hydrolases"/>
    <property type="match status" value="1"/>
</dbReference>
<dbReference type="InterPro" id="IPR029058">
    <property type="entry name" value="AB_hydrolase_fold"/>
</dbReference>
<sequence>MASVEFLEPRIGREWNARGIGSFRDRAGFDRFAAAYREAMGALEEPAGRYTVATSYGQVRAYRFGGGEGTPLLLLPGRNSSTPMWRPNLPGLRRGRPVYTVDGLGEPGCSSQTARIASGADQAAWVSETIEGLGLDGVHLLGVSFGGWLGVQTLIHRPERVRSLTALEPFRTFGELTAKSLLVSLGSVLPMPARWRGGLVGMISGGNRRARETPAGRLIAAGMEHFDIRQPPPARPADAELDAITAPVLVLIGGRSIVHRDPERVVRYARARLGAGVVELWPRASHAISAEYPDEIADRVERFLAGVESAAQGGAPDRPAG</sequence>
<feature type="domain" description="AB hydrolase-1" evidence="1">
    <location>
        <begin position="71"/>
        <end position="174"/>
    </location>
</feature>
<dbReference type="EMBL" id="JACHDB010000001">
    <property type="protein sequence ID" value="MBB5430124.1"/>
    <property type="molecule type" value="Genomic_DNA"/>
</dbReference>
<dbReference type="PANTHER" id="PTHR43798">
    <property type="entry name" value="MONOACYLGLYCEROL LIPASE"/>
    <property type="match status" value="1"/>
</dbReference>
<name>A0A7W8QHH7_9ACTN</name>
<gene>
    <name evidence="2" type="ORF">HDA36_000208</name>
</gene>
<dbReference type="RefSeq" id="WP_184387763.1">
    <property type="nucleotide sequence ID" value="NZ_BAAAJD010000024.1"/>
</dbReference>
<organism evidence="2 3">
    <name type="scientific">Nocardiopsis composta</name>
    <dbReference type="NCBI Taxonomy" id="157465"/>
    <lineage>
        <taxon>Bacteria</taxon>
        <taxon>Bacillati</taxon>
        <taxon>Actinomycetota</taxon>
        <taxon>Actinomycetes</taxon>
        <taxon>Streptosporangiales</taxon>
        <taxon>Nocardiopsidaceae</taxon>
        <taxon>Nocardiopsis</taxon>
    </lineage>
</organism>
<dbReference type="InterPro" id="IPR050266">
    <property type="entry name" value="AB_hydrolase_sf"/>
</dbReference>
<dbReference type="Pfam" id="PF00561">
    <property type="entry name" value="Abhydrolase_1"/>
    <property type="match status" value="1"/>
</dbReference>
<dbReference type="Gene3D" id="3.40.50.1820">
    <property type="entry name" value="alpha/beta hydrolase"/>
    <property type="match status" value="1"/>
</dbReference>
<dbReference type="GO" id="GO:0003824">
    <property type="term" value="F:catalytic activity"/>
    <property type="evidence" value="ECO:0007669"/>
    <property type="project" value="UniProtKB-ARBA"/>
</dbReference>
<dbReference type="Proteomes" id="UP000572635">
    <property type="component" value="Unassembled WGS sequence"/>
</dbReference>
<proteinExistence type="predicted"/>
<accession>A0A7W8QHH7</accession>
<dbReference type="AlphaFoldDB" id="A0A7W8QHH7"/>